<name>A0A844F466_CLOSV</name>
<dbReference type="AlphaFoldDB" id="A0A844F466"/>
<feature type="transmembrane region" description="Helical" evidence="1">
    <location>
        <begin position="32"/>
        <end position="53"/>
    </location>
</feature>
<gene>
    <name evidence="2" type="ORF">FYJ37_11845</name>
</gene>
<dbReference type="RefSeq" id="WP_154323119.1">
    <property type="nucleotide sequence ID" value="NZ_AP025569.1"/>
</dbReference>
<dbReference type="Proteomes" id="UP000462363">
    <property type="component" value="Unassembled WGS sequence"/>
</dbReference>
<protein>
    <submittedName>
        <fullName evidence="2">Putative ABC transporter permease</fullName>
    </submittedName>
</protein>
<dbReference type="EMBL" id="VUMB01000024">
    <property type="protein sequence ID" value="MSS41022.1"/>
    <property type="molecule type" value="Genomic_DNA"/>
</dbReference>
<comment type="caution">
    <text evidence="2">The sequence shown here is derived from an EMBL/GenBank/DDBJ whole genome shotgun (WGS) entry which is preliminary data.</text>
</comment>
<feature type="transmembrane region" description="Helical" evidence="1">
    <location>
        <begin position="170"/>
        <end position="189"/>
    </location>
</feature>
<feature type="transmembrane region" description="Helical" evidence="1">
    <location>
        <begin position="136"/>
        <end position="154"/>
    </location>
</feature>
<proteinExistence type="predicted"/>
<keyword evidence="1" id="KW-0472">Membrane</keyword>
<evidence type="ECO:0000313" key="2">
    <source>
        <dbReference type="EMBL" id="MSS41022.1"/>
    </source>
</evidence>
<keyword evidence="1" id="KW-0812">Transmembrane</keyword>
<feature type="transmembrane region" description="Helical" evidence="1">
    <location>
        <begin position="65"/>
        <end position="83"/>
    </location>
</feature>
<dbReference type="Pfam" id="PF06541">
    <property type="entry name" value="ABC_trans_CmpB"/>
    <property type="match status" value="1"/>
</dbReference>
<evidence type="ECO:0000256" key="1">
    <source>
        <dbReference type="SAM" id="Phobius"/>
    </source>
</evidence>
<accession>A0A844F466</accession>
<keyword evidence="1" id="KW-1133">Transmembrane helix</keyword>
<sequence>MRAYIEERKNEILAISPFADLNYERAYSATSLILMFFLFSFTGWIWEVLIHIIEDGMIINRGLLLGPWLPIYGTGGVLILMLLKRWRSQPLITMGLIMLLCGTVEYITSIGLEFFFGQRWWDYSDMLFNFQGRICLEGLLIFGIGGLFFIYLIAPKIDNLLQTVSQKAKMYLCAALSFLFVVDLIRSFLSPNMGFGITG</sequence>
<reference evidence="2 3" key="1">
    <citation type="submission" date="2019-08" db="EMBL/GenBank/DDBJ databases">
        <title>In-depth cultivation of the pig gut microbiome towards novel bacterial diversity and tailored functional studies.</title>
        <authorList>
            <person name="Wylensek D."/>
            <person name="Hitch T.C.A."/>
            <person name="Clavel T."/>
        </authorList>
    </citation>
    <scope>NUCLEOTIDE SEQUENCE [LARGE SCALE GENOMIC DNA]</scope>
    <source>
        <strain evidence="2 3">BL-389-WT-3D</strain>
    </source>
</reference>
<dbReference type="InterPro" id="IPR010540">
    <property type="entry name" value="CmpB_TMEM229"/>
</dbReference>
<feature type="transmembrane region" description="Helical" evidence="1">
    <location>
        <begin position="95"/>
        <end position="116"/>
    </location>
</feature>
<evidence type="ECO:0000313" key="3">
    <source>
        <dbReference type="Proteomes" id="UP000462363"/>
    </source>
</evidence>
<organism evidence="2 3">
    <name type="scientific">Clostridium scindens (strain JCM 10418 / VPI 12708)</name>
    <dbReference type="NCBI Taxonomy" id="29347"/>
    <lineage>
        <taxon>Bacteria</taxon>
        <taxon>Bacillati</taxon>
        <taxon>Bacillota</taxon>
        <taxon>Clostridia</taxon>
        <taxon>Lachnospirales</taxon>
        <taxon>Lachnospiraceae</taxon>
    </lineage>
</organism>